<comment type="caution">
    <text evidence="4">The sequence shown here is derived from an EMBL/GenBank/DDBJ whole genome shotgun (WGS) entry which is preliminary data.</text>
</comment>
<dbReference type="NCBIfam" id="NF009084">
    <property type="entry name" value="PRK12419.1"/>
    <property type="match status" value="1"/>
</dbReference>
<feature type="region of interest" description="Disordered" evidence="3">
    <location>
        <begin position="176"/>
        <end position="197"/>
    </location>
</feature>
<feature type="binding site" evidence="1">
    <location>
        <position position="136"/>
    </location>
    <ligand>
        <name>(2S)-2-hydroxy-3-oxobutyl phosphate</name>
        <dbReference type="ChEBI" id="CHEBI:58830"/>
    </ligand>
</feature>
<feature type="binding site" evidence="1">
    <location>
        <begin position="89"/>
        <end position="91"/>
    </location>
    <ligand>
        <name>5-amino-6-(D-ribitylamino)uracil</name>
        <dbReference type="ChEBI" id="CHEBI:15934"/>
    </ligand>
</feature>
<gene>
    <name evidence="1" type="primary">ribH</name>
    <name evidence="4" type="ORF">ACFOY1_14290</name>
</gene>
<evidence type="ECO:0000313" key="4">
    <source>
        <dbReference type="EMBL" id="MFC4202125.1"/>
    </source>
</evidence>
<dbReference type="HAMAP" id="MF_00178">
    <property type="entry name" value="Lumazine_synth"/>
    <property type="match status" value="1"/>
</dbReference>
<feature type="binding site" evidence="1">
    <location>
        <position position="31"/>
    </location>
    <ligand>
        <name>5-amino-6-(D-ribitylamino)uracil</name>
        <dbReference type="ChEBI" id="CHEBI:15934"/>
    </ligand>
</feature>
<dbReference type="PANTHER" id="PTHR21058">
    <property type="entry name" value="6,7-DIMETHYL-8-RIBITYLLUMAZINE SYNTHASE DMRL SYNTHASE LUMAZINE SYNTHASE"/>
    <property type="match status" value="1"/>
</dbReference>
<feature type="active site" description="Proton donor" evidence="1">
    <location>
        <position position="97"/>
    </location>
</feature>
<reference evidence="5" key="1">
    <citation type="journal article" date="2019" name="Int. J. Syst. Evol. Microbiol.">
        <title>The Global Catalogue of Microorganisms (GCM) 10K type strain sequencing project: providing services to taxonomists for standard genome sequencing and annotation.</title>
        <authorList>
            <consortium name="The Broad Institute Genomics Platform"/>
            <consortium name="The Broad Institute Genome Sequencing Center for Infectious Disease"/>
            <person name="Wu L."/>
            <person name="Ma J."/>
        </authorList>
    </citation>
    <scope>NUCLEOTIDE SEQUENCE [LARGE SCALE GENOMIC DNA]</scope>
    <source>
        <strain evidence="5">LMG 24813</strain>
    </source>
</reference>
<dbReference type="EMBL" id="JBHSBV010000005">
    <property type="protein sequence ID" value="MFC4202125.1"/>
    <property type="molecule type" value="Genomic_DNA"/>
</dbReference>
<sequence>MYPPKISPAAVPSAGDAVRGALRVAFVQSCWHRDIVDECREAFCSTLRARAGQHDIVDAFEVPGAFELPLHAQYLARSGRYDVIVAAGFVVDGGIYRHEFVAQAVIDGLMQVQLSTGVPVISAVLTPQNFNAQAEHVSFFRGHMQVKGAEAAHACLSTVAGLRALQGPGLAPVGAPAPPYLRNSPRSRVSTASTRKM</sequence>
<comment type="catalytic activity">
    <reaction evidence="1">
        <text>(2S)-2-hydroxy-3-oxobutyl phosphate + 5-amino-6-(D-ribitylamino)uracil = 6,7-dimethyl-8-(1-D-ribityl)lumazine + phosphate + 2 H2O + H(+)</text>
        <dbReference type="Rhea" id="RHEA:26152"/>
        <dbReference type="ChEBI" id="CHEBI:15377"/>
        <dbReference type="ChEBI" id="CHEBI:15378"/>
        <dbReference type="ChEBI" id="CHEBI:15934"/>
        <dbReference type="ChEBI" id="CHEBI:43474"/>
        <dbReference type="ChEBI" id="CHEBI:58201"/>
        <dbReference type="ChEBI" id="CHEBI:58830"/>
        <dbReference type="EC" id="2.5.1.78"/>
    </reaction>
</comment>
<dbReference type="EC" id="2.5.1.78" evidence="1 2"/>
<evidence type="ECO:0000256" key="2">
    <source>
        <dbReference type="NCBIfam" id="TIGR00114"/>
    </source>
</evidence>
<dbReference type="RefSeq" id="WP_217966320.1">
    <property type="nucleotide sequence ID" value="NZ_JAHTBN010000012.1"/>
</dbReference>
<keyword evidence="1 4" id="KW-0808">Transferase</keyword>
<comment type="function">
    <text evidence="1">Catalyzes the formation of 6,7-dimethyl-8-ribityllumazine by condensation of 5-amino-6-(D-ribitylamino)uracil with 3,4-dihydroxy-2-butanone 4-phosphate. This is the penultimate step in the biosynthesis of riboflavin.</text>
</comment>
<feature type="compositionally biased region" description="Polar residues" evidence="3">
    <location>
        <begin position="184"/>
        <end position="197"/>
    </location>
</feature>
<feature type="binding site" evidence="1">
    <location>
        <position position="122"/>
    </location>
    <ligand>
        <name>5-amino-6-(D-ribitylamino)uracil</name>
        <dbReference type="ChEBI" id="CHEBI:15934"/>
    </ligand>
</feature>
<dbReference type="PANTHER" id="PTHR21058:SF0">
    <property type="entry name" value="6,7-DIMETHYL-8-RIBITYLLUMAZINE SYNTHASE"/>
    <property type="match status" value="1"/>
</dbReference>
<protein>
    <recommendedName>
        <fullName evidence="1 2">6,7-dimethyl-8-ribityllumazine synthase</fullName>
        <shortName evidence="1">DMRL synthase</shortName>
        <shortName evidence="1">LS</shortName>
        <shortName evidence="1">Lumazine synthase</shortName>
        <ecNumber evidence="1 2">2.5.1.78</ecNumber>
    </recommendedName>
</protein>
<name>A0ABV8NYY8_9BURK</name>
<accession>A0ABV8NYY8</accession>
<evidence type="ECO:0000256" key="1">
    <source>
        <dbReference type="HAMAP-Rule" id="MF_00178"/>
    </source>
</evidence>
<organism evidence="4 5">
    <name type="scientific">Candidimonas humi</name>
    <dbReference type="NCBI Taxonomy" id="683355"/>
    <lineage>
        <taxon>Bacteria</taxon>
        <taxon>Pseudomonadati</taxon>
        <taxon>Pseudomonadota</taxon>
        <taxon>Betaproteobacteria</taxon>
        <taxon>Burkholderiales</taxon>
        <taxon>Alcaligenaceae</taxon>
        <taxon>Candidimonas</taxon>
    </lineage>
</organism>
<dbReference type="InterPro" id="IPR034964">
    <property type="entry name" value="LS"/>
</dbReference>
<evidence type="ECO:0000256" key="3">
    <source>
        <dbReference type="SAM" id="MobiDB-lite"/>
    </source>
</evidence>
<dbReference type="Proteomes" id="UP001595848">
    <property type="component" value="Unassembled WGS sequence"/>
</dbReference>
<dbReference type="NCBIfam" id="TIGR00114">
    <property type="entry name" value="lumazine-synth"/>
    <property type="match status" value="1"/>
</dbReference>
<proteinExistence type="inferred from homology"/>
<feature type="binding site" evidence="1">
    <location>
        <begin position="65"/>
        <end position="67"/>
    </location>
    <ligand>
        <name>5-amino-6-(D-ribitylamino)uracil</name>
        <dbReference type="ChEBI" id="CHEBI:15934"/>
    </ligand>
</feature>
<keyword evidence="1" id="KW-0686">Riboflavin biosynthesis</keyword>
<dbReference type="InterPro" id="IPR002180">
    <property type="entry name" value="LS/RS"/>
</dbReference>
<comment type="similarity">
    <text evidence="1">Belongs to the DMRL synthase family.</text>
</comment>
<comment type="caution">
    <text evidence="1">Lacks conserved residue(s) required for the propagation of feature annotation.</text>
</comment>
<dbReference type="GO" id="GO:0000906">
    <property type="term" value="F:6,7-dimethyl-8-ribityllumazine synthase activity"/>
    <property type="evidence" value="ECO:0007669"/>
    <property type="project" value="UniProtKB-EC"/>
</dbReference>
<evidence type="ECO:0000313" key="5">
    <source>
        <dbReference type="Proteomes" id="UP001595848"/>
    </source>
</evidence>
<dbReference type="Pfam" id="PF00885">
    <property type="entry name" value="DMRL_synthase"/>
    <property type="match status" value="1"/>
</dbReference>
<comment type="pathway">
    <text evidence="1">Cofactor biosynthesis; riboflavin biosynthesis; riboflavin from 2-hydroxy-3-oxobutyl phosphate and 5-amino-6-(D-ribitylamino)uracil: step 1/2.</text>
</comment>
<keyword evidence="5" id="KW-1185">Reference proteome</keyword>